<dbReference type="SMART" id="SM00487">
    <property type="entry name" value="DEXDc"/>
    <property type="match status" value="1"/>
</dbReference>
<dbReference type="GO" id="GO:0004525">
    <property type="term" value="F:ribonuclease III activity"/>
    <property type="evidence" value="ECO:0007669"/>
    <property type="project" value="InterPro"/>
</dbReference>
<keyword evidence="4" id="KW-0378">Hydrolase</keyword>
<dbReference type="SMART" id="SM00490">
    <property type="entry name" value="HELICc"/>
    <property type="match status" value="1"/>
</dbReference>
<proteinExistence type="inferred from homology"/>
<dbReference type="PROSITE" id="PS00517">
    <property type="entry name" value="RNASE_3_1"/>
    <property type="match status" value="2"/>
</dbReference>
<dbReference type="SUPFAM" id="SSF69065">
    <property type="entry name" value="RNase III domain-like"/>
    <property type="match status" value="2"/>
</dbReference>
<dbReference type="GO" id="GO:0003723">
    <property type="term" value="F:RNA binding"/>
    <property type="evidence" value="ECO:0007669"/>
    <property type="project" value="UniProtKB-UniRule"/>
</dbReference>
<feature type="domain" description="RNase III" evidence="10">
    <location>
        <begin position="1134"/>
        <end position="1304"/>
    </location>
</feature>
<dbReference type="Pfam" id="PF00271">
    <property type="entry name" value="Helicase_C"/>
    <property type="match status" value="1"/>
</dbReference>
<dbReference type="Pfam" id="PF00636">
    <property type="entry name" value="Ribonuclease_3"/>
    <property type="match status" value="2"/>
</dbReference>
<evidence type="ECO:0000259" key="12">
    <source>
        <dbReference type="PROSITE" id="PS51194"/>
    </source>
</evidence>
<dbReference type="CDD" id="cd18034">
    <property type="entry name" value="DEXHc_dicer"/>
    <property type="match status" value="1"/>
</dbReference>
<dbReference type="InterPro" id="IPR038248">
    <property type="entry name" value="Dicer_dimer_sf"/>
</dbReference>
<dbReference type="Gene3D" id="3.30.160.380">
    <property type="entry name" value="Dicer dimerisation domain"/>
    <property type="match status" value="1"/>
</dbReference>
<dbReference type="Gene3D" id="3.40.50.300">
    <property type="entry name" value="P-loop containing nucleotide triphosphate hydrolases"/>
    <property type="match status" value="2"/>
</dbReference>
<keyword evidence="7" id="KW-0051">Antiviral defense</keyword>
<evidence type="ECO:0000256" key="5">
    <source>
        <dbReference type="ARBA" id="ARBA00022806"/>
    </source>
</evidence>
<name>A0A8H4Q572_9HYPO</name>
<dbReference type="SUPFAM" id="SSF52540">
    <property type="entry name" value="P-loop containing nucleoside triphosphate hydrolases"/>
    <property type="match status" value="1"/>
</dbReference>
<keyword evidence="8" id="KW-0694">RNA-binding</keyword>
<dbReference type="InterPro" id="IPR027417">
    <property type="entry name" value="P-loop_NTPase"/>
</dbReference>
<dbReference type="PROSITE" id="PS50142">
    <property type="entry name" value="RNASE_3_2"/>
    <property type="match status" value="2"/>
</dbReference>
<sequence length="1404" mass="158340">MSLFTPFVDSSDSEEESELSDGRLSPVAMADSEADTIVTVSEAARDVSSQAPAAQAMSPRAYQLEMLQRSLEGNVIVVMDTGSGKTQVAVMRIKVELDNGSPDKIIWFLAPTISLCEQQYQVISNQVVSVRVKLLTGNDNVETWNESTWKVALAGTRILITTYQVLLDALSNAFVSMDQLSLIIFDEAHNCVEKHPGSKLMKTFYHDHRARGGSLPSVLGLTATPSFRSTLKGMEDLEKTLDASCVTPTLHREALISHVKRPTVCKAVFTASSPLRLTRSMQSLHNAFAELDINQDPYVLQLLAEPSDKNCRALERVLRKQDTYSRDQIKRLCTRCDKVLEQLGPWAVDAYLWKASKLYQENSDEMDDISEHLCVKERRYVAAFLDRVSPECPPSRPQSLDDISDKVHVLMQQLVSAEGPVVGIIFAKERVTVTMLREFLESCPAITKRYRIGTMVGRSTNPSRNRCLFEFPGETEQDGLEAFRAGAVNLLMGTSVLEEGIDIPACNLVVCFDLPDNYKALVQRRGRARMHESKLILLTEASMDINHMVKALESDANQALEERQKEMDPLEESEPDGDSRFRVPETGALLDFDNAKGRLSHLCAVLTRGEYIDSRPDYILHRNDDTSPTQWMATVLLPPLVPVELRRIQGQSTWLSRKNAAKDAAFEAYLALYRAGLVDEHLLPLRLNVIPPVEKRVAKVDVEPSFNPWYQVAEAWESPCQKWLYPLIFEDENHVRSEYEILFPVKLEHFHPMKLFLSFGASCRVQFGEAKPVSADQAETLPDDTCTLLTAAFSHRWRVEDKPQVARFIVPGERLSREQIGSARFDAENEKHTSGLYLVRDAHGTPFRYLGLVSTKPPVELVRRPFPKYELAPAKVPYVVLDRLTKRMDLLNRLPADDEGEVGDKKPYPWILPLADAIIDEIPMRHVHFGLMIPSIVHELEVLVTTKQLAMTEQLQPVAMTNLSLVREARSARSACGPVNYERLEFLGDSILKYCASVQTAASNPMWPEGYLTAARDSLVANSRLCRASREKDLAKFILTRSFTGKKWRPFYVHQLRDGPRKQTGGARIMSTKTLADVVEALIGASYTDGGLQSALLCISNLLDNERMEWHHVDGNRQRLFEMVRGRISLPPALEQLEVLMGYSFRKKALLVEAMTHGSYRLDPNTRSYERLEFLGDAVLDYIIVNKLFSVEPPLSHHRMHTLKSAMVNGDFLAFVVMENSPLEDEGGQDVLEPLSRFMRHGSSVLGTEQRAMKTRYEELRGEIREAMVKGRHYPWALLARMRAKKFVSDLFEALLGSVWVDSGSTEACMAIVAQFGIFSYLEFLLRNDVDARHPKEELGIWAGRQKVEYEVDVVEGRYICRVLIGDVVADMIDDGVNAEEAQTRVADKVMRRIWTERGELDTG</sequence>
<keyword evidence="6" id="KW-0067">ATP-binding</keyword>
<dbReference type="InterPro" id="IPR036389">
    <property type="entry name" value="RNase_III_sf"/>
</dbReference>
<dbReference type="PANTHER" id="PTHR14950:SF37">
    <property type="entry name" value="ENDORIBONUCLEASE DICER"/>
    <property type="match status" value="1"/>
</dbReference>
<dbReference type="InterPro" id="IPR000999">
    <property type="entry name" value="RNase_III_dom"/>
</dbReference>
<feature type="domain" description="Helicase C-terminal" evidence="12">
    <location>
        <begin position="402"/>
        <end position="571"/>
    </location>
</feature>
<dbReference type="InterPro" id="IPR005034">
    <property type="entry name" value="Dicer_dimerisation"/>
</dbReference>
<dbReference type="EMBL" id="JAACLJ010000005">
    <property type="protein sequence ID" value="KAF4585821.1"/>
    <property type="molecule type" value="Genomic_DNA"/>
</dbReference>
<dbReference type="Proteomes" id="UP000562929">
    <property type="component" value="Unassembled WGS sequence"/>
</dbReference>
<evidence type="ECO:0000313" key="14">
    <source>
        <dbReference type="EMBL" id="KAF4585821.1"/>
    </source>
</evidence>
<comment type="caution">
    <text evidence="14">The sequence shown here is derived from an EMBL/GenBank/DDBJ whole genome shotgun (WGS) entry which is preliminary data.</text>
</comment>
<protein>
    <submittedName>
        <fullName evidence="14">Dicer-like protein 2</fullName>
    </submittedName>
</protein>
<dbReference type="GO" id="GO:0005634">
    <property type="term" value="C:nucleus"/>
    <property type="evidence" value="ECO:0007669"/>
    <property type="project" value="TreeGrafter"/>
</dbReference>
<evidence type="ECO:0000256" key="7">
    <source>
        <dbReference type="ARBA" id="ARBA00023118"/>
    </source>
</evidence>
<dbReference type="InterPro" id="IPR001650">
    <property type="entry name" value="Helicase_C-like"/>
</dbReference>
<dbReference type="OrthoDB" id="416741at2759"/>
<dbReference type="SMART" id="SM00535">
    <property type="entry name" value="RIBOc"/>
    <property type="match status" value="2"/>
</dbReference>
<evidence type="ECO:0000256" key="6">
    <source>
        <dbReference type="ARBA" id="ARBA00022840"/>
    </source>
</evidence>
<evidence type="ECO:0000256" key="2">
    <source>
        <dbReference type="ARBA" id="ARBA00022737"/>
    </source>
</evidence>
<keyword evidence="3" id="KW-0547">Nucleotide-binding</keyword>
<dbReference type="GO" id="GO:0005737">
    <property type="term" value="C:cytoplasm"/>
    <property type="evidence" value="ECO:0007669"/>
    <property type="project" value="TreeGrafter"/>
</dbReference>
<evidence type="ECO:0000256" key="9">
    <source>
        <dbReference type="SAM" id="MobiDB-lite"/>
    </source>
</evidence>
<comment type="similarity">
    <text evidence="8">Belongs to the helicase family. Dicer subfamily.</text>
</comment>
<evidence type="ECO:0000256" key="1">
    <source>
        <dbReference type="ARBA" id="ARBA00022721"/>
    </source>
</evidence>
<gene>
    <name evidence="14" type="ORF">GQ602_005126</name>
</gene>
<keyword evidence="15" id="KW-1185">Reference proteome</keyword>
<feature type="region of interest" description="Disordered" evidence="9">
    <location>
        <begin position="1"/>
        <end position="24"/>
    </location>
</feature>
<dbReference type="PROSITE" id="PS51327">
    <property type="entry name" value="DICER_DSRBF"/>
    <property type="match status" value="1"/>
</dbReference>
<feature type="domain" description="Dicer dsRNA-binding fold" evidence="13">
    <location>
        <begin position="595"/>
        <end position="692"/>
    </location>
</feature>
<dbReference type="GO" id="GO:0050688">
    <property type="term" value="P:regulation of defense response to virus"/>
    <property type="evidence" value="ECO:0007669"/>
    <property type="project" value="UniProtKB-KW"/>
</dbReference>
<feature type="domain" description="Helicase ATP-binding" evidence="11">
    <location>
        <begin position="66"/>
        <end position="243"/>
    </location>
</feature>
<dbReference type="Pfam" id="PF00270">
    <property type="entry name" value="DEAD"/>
    <property type="match status" value="1"/>
</dbReference>
<evidence type="ECO:0000259" key="10">
    <source>
        <dbReference type="PROSITE" id="PS50142"/>
    </source>
</evidence>
<dbReference type="GO" id="GO:0051607">
    <property type="term" value="P:defense response to virus"/>
    <property type="evidence" value="ECO:0007669"/>
    <property type="project" value="UniProtKB-KW"/>
</dbReference>
<dbReference type="GO" id="GO:0004386">
    <property type="term" value="F:helicase activity"/>
    <property type="evidence" value="ECO:0007669"/>
    <property type="project" value="UniProtKB-KW"/>
</dbReference>
<evidence type="ECO:0000256" key="8">
    <source>
        <dbReference type="PROSITE-ProRule" id="PRU00657"/>
    </source>
</evidence>
<keyword evidence="5" id="KW-0347">Helicase</keyword>
<feature type="region of interest" description="Disordered" evidence="9">
    <location>
        <begin position="561"/>
        <end position="580"/>
    </location>
</feature>
<evidence type="ECO:0000259" key="13">
    <source>
        <dbReference type="PROSITE" id="PS51327"/>
    </source>
</evidence>
<evidence type="ECO:0000313" key="15">
    <source>
        <dbReference type="Proteomes" id="UP000562929"/>
    </source>
</evidence>
<keyword evidence="2" id="KW-0677">Repeat</keyword>
<dbReference type="GO" id="GO:0005524">
    <property type="term" value="F:ATP binding"/>
    <property type="evidence" value="ECO:0007669"/>
    <property type="project" value="UniProtKB-KW"/>
</dbReference>
<dbReference type="CDD" id="cd00593">
    <property type="entry name" value="RIBOc"/>
    <property type="match status" value="2"/>
</dbReference>
<dbReference type="Pfam" id="PF03368">
    <property type="entry name" value="Dicer_dimer"/>
    <property type="match status" value="1"/>
</dbReference>
<dbReference type="InterPro" id="IPR011545">
    <property type="entry name" value="DEAD/DEAH_box_helicase_dom"/>
</dbReference>
<dbReference type="PROSITE" id="PS51192">
    <property type="entry name" value="HELICASE_ATP_BIND_1"/>
    <property type="match status" value="1"/>
</dbReference>
<dbReference type="PROSITE" id="PS00690">
    <property type="entry name" value="DEAH_ATP_HELICASE"/>
    <property type="match status" value="1"/>
</dbReference>
<feature type="domain" description="RNase III" evidence="10">
    <location>
        <begin position="949"/>
        <end position="1091"/>
    </location>
</feature>
<reference evidence="14 15" key="1">
    <citation type="journal article" date="2020" name="G3 (Bethesda)">
        <title>Genetic Underpinnings of Host Manipulation by Ophiocordyceps as Revealed by Comparative Transcriptomics.</title>
        <authorList>
            <person name="Will I."/>
            <person name="Das B."/>
            <person name="Trinh T."/>
            <person name="Brachmann A."/>
            <person name="Ohm R.A."/>
            <person name="de Bekker C."/>
        </authorList>
    </citation>
    <scope>NUCLEOTIDE SEQUENCE [LARGE SCALE GENOMIC DNA]</scope>
    <source>
        <strain evidence="14 15">EC05</strain>
    </source>
</reference>
<dbReference type="InterPro" id="IPR014001">
    <property type="entry name" value="Helicase_ATP-bd"/>
</dbReference>
<dbReference type="Gene3D" id="1.10.1520.10">
    <property type="entry name" value="Ribonuclease III domain"/>
    <property type="match status" value="2"/>
</dbReference>
<dbReference type="PANTHER" id="PTHR14950">
    <property type="entry name" value="DICER-RELATED"/>
    <property type="match status" value="1"/>
</dbReference>
<accession>A0A8H4Q572</accession>
<evidence type="ECO:0000259" key="11">
    <source>
        <dbReference type="PROSITE" id="PS51192"/>
    </source>
</evidence>
<dbReference type="InterPro" id="IPR002464">
    <property type="entry name" value="DNA/RNA_helicase_DEAH_CS"/>
</dbReference>
<dbReference type="PROSITE" id="PS51194">
    <property type="entry name" value="HELICASE_CTER"/>
    <property type="match status" value="1"/>
</dbReference>
<evidence type="ECO:0000256" key="3">
    <source>
        <dbReference type="ARBA" id="ARBA00022741"/>
    </source>
</evidence>
<dbReference type="GO" id="GO:0030422">
    <property type="term" value="P:siRNA processing"/>
    <property type="evidence" value="ECO:0007669"/>
    <property type="project" value="TreeGrafter"/>
</dbReference>
<keyword evidence="1" id="KW-0930">Antiviral protein</keyword>
<organism evidence="14 15">
    <name type="scientific">Ophiocordyceps camponoti-floridani</name>
    <dbReference type="NCBI Taxonomy" id="2030778"/>
    <lineage>
        <taxon>Eukaryota</taxon>
        <taxon>Fungi</taxon>
        <taxon>Dikarya</taxon>
        <taxon>Ascomycota</taxon>
        <taxon>Pezizomycotina</taxon>
        <taxon>Sordariomycetes</taxon>
        <taxon>Hypocreomycetidae</taxon>
        <taxon>Hypocreales</taxon>
        <taxon>Ophiocordycipitaceae</taxon>
        <taxon>Ophiocordyceps</taxon>
    </lineage>
</organism>
<evidence type="ECO:0000256" key="4">
    <source>
        <dbReference type="ARBA" id="ARBA00022801"/>
    </source>
</evidence>